<name>A0ABU2FNB8_9EURY</name>
<proteinExistence type="predicted"/>
<dbReference type="Proteomes" id="UP001268864">
    <property type="component" value="Unassembled WGS sequence"/>
</dbReference>
<protein>
    <recommendedName>
        <fullName evidence="4">PGF-CTERM sorting domain-containing protein</fullName>
    </recommendedName>
</protein>
<evidence type="ECO:0000256" key="1">
    <source>
        <dbReference type="SAM" id="Phobius"/>
    </source>
</evidence>
<evidence type="ECO:0000313" key="3">
    <source>
        <dbReference type="Proteomes" id="UP001268864"/>
    </source>
</evidence>
<organism evidence="2 3">
    <name type="scientific">Haloarcula onubensis</name>
    <dbReference type="NCBI Taxonomy" id="2950539"/>
    <lineage>
        <taxon>Archaea</taxon>
        <taxon>Methanobacteriati</taxon>
        <taxon>Methanobacteriota</taxon>
        <taxon>Stenosarchaea group</taxon>
        <taxon>Halobacteria</taxon>
        <taxon>Halobacteriales</taxon>
        <taxon>Haloarculaceae</taxon>
        <taxon>Haloarcula</taxon>
    </lineage>
</organism>
<feature type="transmembrane region" description="Helical" evidence="1">
    <location>
        <begin position="142"/>
        <end position="162"/>
    </location>
</feature>
<keyword evidence="1" id="KW-0472">Membrane</keyword>
<evidence type="ECO:0000313" key="2">
    <source>
        <dbReference type="EMBL" id="MDS0282252.1"/>
    </source>
</evidence>
<dbReference type="RefSeq" id="WP_310900082.1">
    <property type="nucleotide sequence ID" value="NZ_JAMQOS010000002.1"/>
</dbReference>
<comment type="caution">
    <text evidence="2">The sequence shown here is derived from an EMBL/GenBank/DDBJ whole genome shotgun (WGS) entry which is preliminary data.</text>
</comment>
<keyword evidence="1" id="KW-0812">Transmembrane</keyword>
<accession>A0ABU2FNB8</accession>
<reference evidence="2 3" key="1">
    <citation type="submission" date="2022-06" db="EMBL/GenBank/DDBJ databases">
        <title>Halomicroarcula sp. a new haloarchaeum isolate from saline soil.</title>
        <authorList>
            <person name="Strakova D."/>
            <person name="Galisteo C."/>
            <person name="Sanchez-Porro C."/>
            <person name="Ventosa A."/>
        </authorList>
    </citation>
    <scope>NUCLEOTIDE SEQUENCE [LARGE SCALE GENOMIC DNA]</scope>
    <source>
        <strain evidence="2 3">S3CR25-11</strain>
    </source>
</reference>
<sequence length="167" mass="17091">MDQARLYASDTTVNQDSPGQIAGGFQVSPVANCPVVVVITMSVPSGMTISGGSDFASSGAGLVSTRFTVRPGANIRDVRATVYSEDTGEKTVTADIQYWPQGHQDLNREIDGLSFSFNVEESVTPTASSQSAGTQASGGSGAGGFAFVPALVAAALGTLLIARRTGQ</sequence>
<keyword evidence="3" id="KW-1185">Reference proteome</keyword>
<keyword evidence="1" id="KW-1133">Transmembrane helix</keyword>
<dbReference type="EMBL" id="JAMQOS010000002">
    <property type="protein sequence ID" value="MDS0282252.1"/>
    <property type="molecule type" value="Genomic_DNA"/>
</dbReference>
<evidence type="ECO:0008006" key="4">
    <source>
        <dbReference type="Google" id="ProtNLM"/>
    </source>
</evidence>
<gene>
    <name evidence="2" type="ORF">NDI86_08950</name>
</gene>